<dbReference type="GO" id="GO:0016989">
    <property type="term" value="F:sigma factor antagonist activity"/>
    <property type="evidence" value="ECO:0007669"/>
    <property type="project" value="TreeGrafter"/>
</dbReference>
<dbReference type="PANTHER" id="PTHR30273">
    <property type="entry name" value="PERIPLASMIC SIGNAL SENSOR AND SIGMA FACTOR ACTIVATOR FECR-RELATED"/>
    <property type="match status" value="1"/>
</dbReference>
<evidence type="ECO:0000313" key="4">
    <source>
        <dbReference type="EMBL" id="KMM34522.1"/>
    </source>
</evidence>
<accession>A0A0J6FJB3</accession>
<dbReference type="Gene3D" id="2.60.120.1440">
    <property type="match status" value="1"/>
</dbReference>
<organism evidence="4 5">
    <name type="scientific">Parabacteroides goldsteinii</name>
    <dbReference type="NCBI Taxonomy" id="328812"/>
    <lineage>
        <taxon>Bacteria</taxon>
        <taxon>Pseudomonadati</taxon>
        <taxon>Bacteroidota</taxon>
        <taxon>Bacteroidia</taxon>
        <taxon>Bacteroidales</taxon>
        <taxon>Tannerellaceae</taxon>
        <taxon>Parabacteroides</taxon>
    </lineage>
</organism>
<evidence type="ECO:0000259" key="3">
    <source>
        <dbReference type="Pfam" id="PF16344"/>
    </source>
</evidence>
<dbReference type="EMBL" id="LFJV01000016">
    <property type="protein sequence ID" value="KMM34522.1"/>
    <property type="molecule type" value="Genomic_DNA"/>
</dbReference>
<dbReference type="RefSeq" id="WP_048314813.1">
    <property type="nucleotide sequence ID" value="NZ_LFJV01000016.1"/>
</dbReference>
<evidence type="ECO:0000313" key="5">
    <source>
        <dbReference type="Proteomes" id="UP000036166"/>
    </source>
</evidence>
<feature type="domain" description="Protein FecR C-terminal" evidence="3">
    <location>
        <begin position="323"/>
        <end position="390"/>
    </location>
</feature>
<dbReference type="AlphaFoldDB" id="A0A0J6FJB3"/>
<dbReference type="Gene3D" id="3.55.50.30">
    <property type="match status" value="1"/>
</dbReference>
<dbReference type="InterPro" id="IPR006860">
    <property type="entry name" value="FecR"/>
</dbReference>
<dbReference type="Pfam" id="PF04773">
    <property type="entry name" value="FecR"/>
    <property type="match status" value="1"/>
</dbReference>
<reference evidence="4 5" key="1">
    <citation type="submission" date="2015-06" db="EMBL/GenBank/DDBJ databases">
        <title>Draft Genome Sequence of Parabacteroides goldsteinii with Putative Novel Metallo-Beta-Lactamases Isolated from a Blood Culture from a Human Patient.</title>
        <authorList>
            <person name="Krogh T.J."/>
            <person name="Agergaard C.N."/>
            <person name="Moller-Jensen J."/>
            <person name="Justesen U.S."/>
        </authorList>
    </citation>
    <scope>NUCLEOTIDE SEQUENCE [LARGE SCALE GENOMIC DNA]</scope>
    <source>
        <strain evidence="4 5">910340</strain>
    </source>
</reference>
<keyword evidence="1" id="KW-0812">Transmembrane</keyword>
<gene>
    <name evidence="4" type="ORF">ACM15_06425</name>
</gene>
<feature type="domain" description="FecR protein" evidence="2">
    <location>
        <begin position="186"/>
        <end position="280"/>
    </location>
</feature>
<evidence type="ECO:0000259" key="2">
    <source>
        <dbReference type="Pfam" id="PF04773"/>
    </source>
</evidence>
<keyword evidence="1" id="KW-0472">Membrane</keyword>
<name>A0A0J6FJB3_9BACT</name>
<dbReference type="InterPro" id="IPR012373">
    <property type="entry name" value="Ferrdict_sens_TM"/>
</dbReference>
<comment type="caution">
    <text evidence="4">The sequence shown here is derived from an EMBL/GenBank/DDBJ whole genome shotgun (WGS) entry which is preliminary data.</text>
</comment>
<dbReference type="PATRIC" id="fig|328812.4.peg.1454"/>
<dbReference type="FunFam" id="2.60.120.1440:FF:000001">
    <property type="entry name" value="Putative anti-sigma factor"/>
    <property type="match status" value="1"/>
</dbReference>
<feature type="transmembrane region" description="Helical" evidence="1">
    <location>
        <begin position="89"/>
        <end position="111"/>
    </location>
</feature>
<sequence>MKKKVNNDFWQDERFVRNRLLSDEESTAYWEAYLKEHPDKQEFYEEACHDFEKIQLNNYSLSEEKQKELLDKVYRSHNAQKKKQKQHNLYLYGALVAACLIGVLFLIPVYMSHNSSVGQDSLTVLPVSDTVHTEVTLITDRAETIEIEDNAIIAYDSTVYVQNAKGQKNYLSESKVDPKEKMVYNTLVVPRGKRSSLQLPDGSKVWVNAGSVLRFPSTFASEKRMIQVQGEIYIEVVRDESKPFYVQTPKFTVNVLGTSFNVSAYSDEELQSVVLVKGQVAVKTEMNEEIKLIPNQKLEMNDHKNKVVPVDVYDYTSWKDGILQFKGETVAEVLKRLSRYYNVEIKCDPSVAGRRCGGELILFDDVNQVMKSLSLLYEFTYRFESETIIIE</sequence>
<dbReference type="InterPro" id="IPR032508">
    <property type="entry name" value="FecR_C"/>
</dbReference>
<evidence type="ECO:0008006" key="6">
    <source>
        <dbReference type="Google" id="ProtNLM"/>
    </source>
</evidence>
<proteinExistence type="predicted"/>
<keyword evidence="1" id="KW-1133">Transmembrane helix</keyword>
<dbReference type="Pfam" id="PF16344">
    <property type="entry name" value="FecR_C"/>
    <property type="match status" value="1"/>
</dbReference>
<dbReference type="PANTHER" id="PTHR30273:SF2">
    <property type="entry name" value="PROTEIN FECR"/>
    <property type="match status" value="1"/>
</dbReference>
<evidence type="ECO:0000256" key="1">
    <source>
        <dbReference type="SAM" id="Phobius"/>
    </source>
</evidence>
<dbReference type="Proteomes" id="UP000036166">
    <property type="component" value="Unassembled WGS sequence"/>
</dbReference>
<protein>
    <recommendedName>
        <fullName evidence="6">DUF4974 domain-containing protein</fullName>
    </recommendedName>
</protein>